<evidence type="ECO:0000256" key="2">
    <source>
        <dbReference type="ARBA" id="ARBA00022614"/>
    </source>
</evidence>
<dbReference type="SUPFAM" id="SSF52047">
    <property type="entry name" value="RNI-like"/>
    <property type="match status" value="1"/>
</dbReference>
<feature type="region of interest" description="Disordered" evidence="4">
    <location>
        <begin position="310"/>
        <end position="337"/>
    </location>
</feature>
<dbReference type="InterPro" id="IPR027038">
    <property type="entry name" value="RanGap"/>
</dbReference>
<dbReference type="GO" id="GO:0005829">
    <property type="term" value="C:cytosol"/>
    <property type="evidence" value="ECO:0007669"/>
    <property type="project" value="TreeGrafter"/>
</dbReference>
<name>A0A0G4FLL4_9ALVE</name>
<dbReference type="PANTHER" id="PTHR24113">
    <property type="entry name" value="RAN GTPASE-ACTIVATING PROTEIN 1"/>
    <property type="match status" value="1"/>
</dbReference>
<organism evidence="5">
    <name type="scientific">Chromera velia CCMP2878</name>
    <dbReference type="NCBI Taxonomy" id="1169474"/>
    <lineage>
        <taxon>Eukaryota</taxon>
        <taxon>Sar</taxon>
        <taxon>Alveolata</taxon>
        <taxon>Colpodellida</taxon>
        <taxon>Chromeraceae</taxon>
        <taxon>Chromera</taxon>
    </lineage>
</organism>
<proteinExistence type="predicted"/>
<dbReference type="GO" id="GO:0048471">
    <property type="term" value="C:perinuclear region of cytoplasm"/>
    <property type="evidence" value="ECO:0007669"/>
    <property type="project" value="TreeGrafter"/>
</dbReference>
<dbReference type="GO" id="GO:0005634">
    <property type="term" value="C:nucleus"/>
    <property type="evidence" value="ECO:0007669"/>
    <property type="project" value="TreeGrafter"/>
</dbReference>
<dbReference type="PhylomeDB" id="A0A0G4FLL4"/>
<protein>
    <submittedName>
        <fullName evidence="5">Uncharacterized protein</fullName>
    </submittedName>
</protein>
<dbReference type="GO" id="GO:0031267">
    <property type="term" value="F:small GTPase binding"/>
    <property type="evidence" value="ECO:0007669"/>
    <property type="project" value="TreeGrafter"/>
</dbReference>
<dbReference type="AlphaFoldDB" id="A0A0G4FLL4"/>
<dbReference type="VEuPathDB" id="CryptoDB:Cvel_398"/>
<dbReference type="PANTHER" id="PTHR24113:SF12">
    <property type="entry name" value="RAN GTPASE-ACTIVATING PROTEIN 1"/>
    <property type="match status" value="1"/>
</dbReference>
<dbReference type="GO" id="GO:0006913">
    <property type="term" value="P:nucleocytoplasmic transport"/>
    <property type="evidence" value="ECO:0007669"/>
    <property type="project" value="TreeGrafter"/>
</dbReference>
<keyword evidence="3" id="KW-0677">Repeat</keyword>
<dbReference type="Pfam" id="PF13516">
    <property type="entry name" value="LRR_6"/>
    <property type="match status" value="2"/>
</dbReference>
<evidence type="ECO:0000256" key="3">
    <source>
        <dbReference type="ARBA" id="ARBA00022737"/>
    </source>
</evidence>
<evidence type="ECO:0000256" key="1">
    <source>
        <dbReference type="ARBA" id="ARBA00022468"/>
    </source>
</evidence>
<dbReference type="InterPro" id="IPR032675">
    <property type="entry name" value="LRR_dom_sf"/>
</dbReference>
<dbReference type="GO" id="GO:0005096">
    <property type="term" value="F:GTPase activator activity"/>
    <property type="evidence" value="ECO:0007669"/>
    <property type="project" value="UniProtKB-KW"/>
</dbReference>
<evidence type="ECO:0000313" key="5">
    <source>
        <dbReference type="EMBL" id="CEM14351.1"/>
    </source>
</evidence>
<dbReference type="EMBL" id="CDMZ01000441">
    <property type="protein sequence ID" value="CEM14351.1"/>
    <property type="molecule type" value="Genomic_DNA"/>
</dbReference>
<accession>A0A0G4FLL4</accession>
<reference evidence="5" key="1">
    <citation type="submission" date="2014-11" db="EMBL/GenBank/DDBJ databases">
        <authorList>
            <person name="Otto D Thomas"/>
            <person name="Naeem Raeece"/>
        </authorList>
    </citation>
    <scope>NUCLEOTIDE SEQUENCE</scope>
</reference>
<keyword evidence="1" id="KW-0343">GTPase activation</keyword>
<dbReference type="Gene3D" id="3.80.10.10">
    <property type="entry name" value="Ribonuclease Inhibitor"/>
    <property type="match status" value="1"/>
</dbReference>
<keyword evidence="2" id="KW-0433">Leucine-rich repeat</keyword>
<evidence type="ECO:0000256" key="4">
    <source>
        <dbReference type="SAM" id="MobiDB-lite"/>
    </source>
</evidence>
<gene>
    <name evidence="5" type="ORF">Cvel_398</name>
</gene>
<dbReference type="InterPro" id="IPR001611">
    <property type="entry name" value="Leu-rich_rpt"/>
</dbReference>
<sequence>MALTDAHILLLAEAVRAGHLSALRVVDLTRSWWVGADAWGDLMQAIMDCEGGLPKLQKLRLGETKVKEAGGKVAAALGSGQLPSLVSLGMDFDDRDVGPFLFGQEGVDALNEGVRAGRFPSRLREVDFRLKQTHTHTHTHANETSIKLDGLIMAIAEGPVGLPRCVTRLNLRGGQMSVEALACFAARPGGSVSPQRGNGKLSGLKSLNLSRCAIDDERLGRLGEVFCAHVCPRLEFLSLAENKISGAGLTAFFTALSPKSLPKLRRLYLAEQESPLTEDRVQRLQANARFQGKLSKLEECFDERDLTKQFMDPFTPDRQGSSSESDEPKESRLYLGN</sequence>
<feature type="compositionally biased region" description="Basic and acidic residues" evidence="4">
    <location>
        <begin position="326"/>
        <end position="337"/>
    </location>
</feature>